<feature type="transmembrane region" description="Helical" evidence="9">
    <location>
        <begin position="78"/>
        <end position="97"/>
    </location>
</feature>
<feature type="transmembrane region" description="Helical" evidence="9">
    <location>
        <begin position="202"/>
        <end position="219"/>
    </location>
</feature>
<dbReference type="GO" id="GO:0005886">
    <property type="term" value="C:plasma membrane"/>
    <property type="evidence" value="ECO:0007669"/>
    <property type="project" value="UniProtKB-SubCell"/>
</dbReference>
<feature type="transmembrane region" description="Helical" evidence="9">
    <location>
        <begin position="412"/>
        <end position="431"/>
    </location>
</feature>
<feature type="transmembrane region" description="Helical" evidence="9">
    <location>
        <begin position="239"/>
        <end position="269"/>
    </location>
</feature>
<keyword evidence="12" id="KW-1185">Reference proteome</keyword>
<evidence type="ECO:0000256" key="1">
    <source>
        <dbReference type="ARBA" id="ARBA00004651"/>
    </source>
</evidence>
<feature type="domain" description="Na+/H+ antiporter NhaC-like C-terminal" evidence="10">
    <location>
        <begin position="240"/>
        <end position="421"/>
    </location>
</feature>
<evidence type="ECO:0000313" key="11">
    <source>
        <dbReference type="EMBL" id="KWZ79057.1"/>
    </source>
</evidence>
<evidence type="ECO:0000256" key="8">
    <source>
        <dbReference type="ARBA" id="ARBA00038435"/>
    </source>
</evidence>
<proteinExistence type="inferred from homology"/>
<keyword evidence="6 9" id="KW-1133">Transmembrane helix</keyword>
<keyword evidence="5 9" id="KW-0812">Transmembrane</keyword>
<dbReference type="STRING" id="33036.HMPREF3200_00350"/>
<dbReference type="EMBL" id="LRPM01000007">
    <property type="protein sequence ID" value="KWZ79057.1"/>
    <property type="molecule type" value="Genomic_DNA"/>
</dbReference>
<feature type="transmembrane region" description="Helical" evidence="9">
    <location>
        <begin position="331"/>
        <end position="358"/>
    </location>
</feature>
<keyword evidence="4" id="KW-1003">Cell membrane</keyword>
<evidence type="ECO:0000256" key="4">
    <source>
        <dbReference type="ARBA" id="ARBA00022475"/>
    </source>
</evidence>
<feature type="transmembrane region" description="Helical" evidence="9">
    <location>
        <begin position="117"/>
        <end position="150"/>
    </location>
</feature>
<evidence type="ECO:0000256" key="2">
    <source>
        <dbReference type="ARBA" id="ARBA00022448"/>
    </source>
</evidence>
<dbReference type="InterPro" id="IPR018461">
    <property type="entry name" value="Na/H_Antiport_NhaC-like_C"/>
</dbReference>
<dbReference type="PRINTS" id="PR01988">
    <property type="entry name" value="EXPORTERBACE"/>
</dbReference>
<protein>
    <submittedName>
        <fullName evidence="11">Na+/H+ antiporter family protein</fullName>
    </submittedName>
</protein>
<dbReference type="PATRIC" id="fig|33036.3.peg.351"/>
<dbReference type="RefSeq" id="WP_060928990.1">
    <property type="nucleotide sequence ID" value="NZ_KQ955250.1"/>
</dbReference>
<feature type="domain" description="Na+/H+ antiporter NhaC-like C-terminal" evidence="10">
    <location>
        <begin position="3"/>
        <end position="217"/>
    </location>
</feature>
<dbReference type="Pfam" id="PF03553">
    <property type="entry name" value="Na_H_antiporter"/>
    <property type="match status" value="2"/>
</dbReference>
<dbReference type="InterPro" id="IPR052180">
    <property type="entry name" value="NhaC_Na-H+_Antiporter"/>
</dbReference>
<keyword evidence="7 9" id="KW-0472">Membrane</keyword>
<name>A0A133KHP5_9FIRM</name>
<evidence type="ECO:0000256" key="6">
    <source>
        <dbReference type="ARBA" id="ARBA00022989"/>
    </source>
</evidence>
<dbReference type="PANTHER" id="PTHR33451">
    <property type="entry name" value="MALATE-2H(+)/NA(+)-LACTATE ANTIPORTER"/>
    <property type="match status" value="1"/>
</dbReference>
<dbReference type="InterPro" id="IPR022324">
    <property type="entry name" value="Bacilysin_exporter_BacE_put"/>
</dbReference>
<feature type="transmembrane region" description="Helical" evidence="9">
    <location>
        <begin position="37"/>
        <end position="58"/>
    </location>
</feature>
<dbReference type="AlphaFoldDB" id="A0A133KHP5"/>
<keyword evidence="3" id="KW-0050">Antiport</keyword>
<gene>
    <name evidence="11" type="ORF">HMPREF3200_00350</name>
</gene>
<dbReference type="GO" id="GO:0015297">
    <property type="term" value="F:antiporter activity"/>
    <property type="evidence" value="ECO:0007669"/>
    <property type="project" value="UniProtKB-KW"/>
</dbReference>
<evidence type="ECO:0000256" key="3">
    <source>
        <dbReference type="ARBA" id="ARBA00022449"/>
    </source>
</evidence>
<sequence>MKENKNISAKALVPFLVFIFSYLLTGAILQSRGVEMAFYQVPAPVAAFLGIITAFILFKGSIDDKFDNLIAGCGDSNIIIMCLIYILAGAFSSLAKASGGVDSVVGLGLSFVPPRFLTAGVFLIACFISIATGSSVGTITALGPIALGLAESGGINIALMLGSLVGGSMFGDNLSVISDTTIAATRTQNCDMKDKFRMNAKIAFPSGLITFILLIIFARPESEPSHKLLAYNIIEIIPYLFVLIVALMGVNVFLVLTCGIFLSSLVLLSNNGFNLLEVAQCIWQGFTGMFEIFLLSMLIGGLSNMVAKEGGINWIISKIKKIAKGKRSGEIAIGLLVSIADLAVANNTVAIIISGPIAKEMCKDMKIDPRRSASLLDTYSCVFQGIIPYAAQVLIAASFTEGAVAPFEIIPYFWYQFILGIICTSSIFFPFTKAKDRWNFEYDMPESKAQHLGK</sequence>
<comment type="similarity">
    <text evidence="8">Belongs to the NhaC Na(+)/H(+) (TC 2.A.35) antiporter family.</text>
</comment>
<evidence type="ECO:0000259" key="10">
    <source>
        <dbReference type="Pfam" id="PF03553"/>
    </source>
</evidence>
<comment type="subcellular location">
    <subcellularLocation>
        <location evidence="1">Cell membrane</location>
        <topology evidence="1">Multi-pass membrane protein</topology>
    </subcellularLocation>
</comment>
<organism evidence="11 12">
    <name type="scientific">Anaerococcus tetradius</name>
    <dbReference type="NCBI Taxonomy" id="33036"/>
    <lineage>
        <taxon>Bacteria</taxon>
        <taxon>Bacillati</taxon>
        <taxon>Bacillota</taxon>
        <taxon>Tissierellia</taxon>
        <taxon>Tissierellales</taxon>
        <taxon>Peptoniphilaceae</taxon>
        <taxon>Anaerococcus</taxon>
    </lineage>
</organism>
<evidence type="ECO:0000256" key="5">
    <source>
        <dbReference type="ARBA" id="ARBA00022692"/>
    </source>
</evidence>
<dbReference type="Proteomes" id="UP000070383">
    <property type="component" value="Unassembled WGS sequence"/>
</dbReference>
<feature type="transmembrane region" description="Helical" evidence="9">
    <location>
        <begin position="12"/>
        <end position="31"/>
    </location>
</feature>
<evidence type="ECO:0000256" key="7">
    <source>
        <dbReference type="ARBA" id="ARBA00023136"/>
    </source>
</evidence>
<evidence type="ECO:0000256" key="9">
    <source>
        <dbReference type="SAM" id="Phobius"/>
    </source>
</evidence>
<keyword evidence="2" id="KW-0813">Transport</keyword>
<reference evidence="12" key="1">
    <citation type="submission" date="2016-01" db="EMBL/GenBank/DDBJ databases">
        <authorList>
            <person name="Mitreva M."/>
            <person name="Pepin K.H."/>
            <person name="Mihindukulasuriya K.A."/>
            <person name="Fulton R."/>
            <person name="Fronick C."/>
            <person name="O'Laughlin M."/>
            <person name="Miner T."/>
            <person name="Herter B."/>
            <person name="Rosa B.A."/>
            <person name="Cordes M."/>
            <person name="Tomlinson C."/>
            <person name="Wollam A."/>
            <person name="Palsikar V.B."/>
            <person name="Mardis E.R."/>
            <person name="Wilson R.K."/>
        </authorList>
    </citation>
    <scope>NUCLEOTIDE SEQUENCE [LARGE SCALE GENOMIC DNA]</scope>
    <source>
        <strain evidence="12">MJR8151</strain>
    </source>
</reference>
<dbReference type="OrthoDB" id="9790605at2"/>
<comment type="caution">
    <text evidence="11">The sequence shown here is derived from an EMBL/GenBank/DDBJ whole genome shotgun (WGS) entry which is preliminary data.</text>
</comment>
<dbReference type="PANTHER" id="PTHR33451:SF4">
    <property type="entry name" value="NA+_H+ ANTIPORTER"/>
    <property type="match status" value="1"/>
</dbReference>
<feature type="transmembrane region" description="Helical" evidence="9">
    <location>
        <begin position="281"/>
        <end position="302"/>
    </location>
</feature>
<evidence type="ECO:0000313" key="12">
    <source>
        <dbReference type="Proteomes" id="UP000070383"/>
    </source>
</evidence>
<accession>A0A133KHP5</accession>